<dbReference type="GO" id="GO:0005682">
    <property type="term" value="C:U5 snRNP"/>
    <property type="evidence" value="ECO:0007669"/>
    <property type="project" value="EnsemblFungi"/>
</dbReference>
<evidence type="ECO:0000256" key="7">
    <source>
        <dbReference type="PROSITE-ProRule" id="PRU00221"/>
    </source>
</evidence>
<dbReference type="GO" id="GO:0003723">
    <property type="term" value="F:RNA binding"/>
    <property type="evidence" value="ECO:0007669"/>
    <property type="project" value="TreeGrafter"/>
</dbReference>
<dbReference type="STRING" id="101127.A0A1X2GEE9"/>
<accession>A0A1X2GEE9</accession>
<keyword evidence="4" id="KW-0677">Repeat</keyword>
<dbReference type="AlphaFoldDB" id="A0A1X2GEE9"/>
<dbReference type="PANTHER" id="PTHR44006">
    <property type="entry name" value="U5 SMALL NUCLEAR RIBONUCLEOPROTEIN 40 KDA PROTEIN"/>
    <property type="match status" value="1"/>
</dbReference>
<dbReference type="GO" id="GO:0000375">
    <property type="term" value="P:RNA splicing, via transesterification reactions"/>
    <property type="evidence" value="ECO:0007669"/>
    <property type="project" value="UniProtKB-ARBA"/>
</dbReference>
<dbReference type="GO" id="GO:0071013">
    <property type="term" value="C:catalytic step 2 spliceosome"/>
    <property type="evidence" value="ECO:0007669"/>
    <property type="project" value="TreeGrafter"/>
</dbReference>
<keyword evidence="2 7" id="KW-0853">WD repeat</keyword>
<evidence type="ECO:0000256" key="3">
    <source>
        <dbReference type="ARBA" id="ARBA00022664"/>
    </source>
</evidence>
<feature type="repeat" description="WD" evidence="7">
    <location>
        <begin position="147"/>
        <end position="189"/>
    </location>
</feature>
<dbReference type="SUPFAM" id="SSF50978">
    <property type="entry name" value="WD40 repeat-like"/>
    <property type="match status" value="1"/>
</dbReference>
<sequence length="361" mass="39337">MSGEKRKEATSGPSSLIKRARGEDGSNDSALITLSAERSGTSNAIVGTIKRTSTLEAPVMQLTGHEGEVYTCEFDPSGQHIASGSFDRNILLWNTYGDCQNFGVLKGHVNAVLELHWTRDSSQVVSCSADKTVCIWDANSGERVRRWKGHNGVVNSCQVTRRGTEVVVSGSDDGTIKLWDPREKTTSQTLENKYQVTSVAISEAGDTVYSGGIDNDIKVWDLRKQEVMYTLAGHVDTVSGLALSPNGDHLLSNGMDNTVHMWDVKPFAPANRLLKVFEGAPHGFEKNLIRPAWSTDGSQIVCGSADRSVVIWEVLSGKILYKLPGHRGCVNDVDWHPKEPIVMSASTDKTIFLGEVKSTGF</sequence>
<feature type="repeat" description="WD" evidence="7">
    <location>
        <begin position="292"/>
        <end position="322"/>
    </location>
</feature>
<reference evidence="9 10" key="1">
    <citation type="submission" date="2016-07" db="EMBL/GenBank/DDBJ databases">
        <title>Pervasive Adenine N6-methylation of Active Genes in Fungi.</title>
        <authorList>
            <consortium name="DOE Joint Genome Institute"/>
            <person name="Mondo S.J."/>
            <person name="Dannebaum R.O."/>
            <person name="Kuo R.C."/>
            <person name="Labutti K."/>
            <person name="Haridas S."/>
            <person name="Kuo A."/>
            <person name="Salamov A."/>
            <person name="Ahrendt S.R."/>
            <person name="Lipzen A."/>
            <person name="Sullivan W."/>
            <person name="Andreopoulos W.B."/>
            <person name="Clum A."/>
            <person name="Lindquist E."/>
            <person name="Daum C."/>
            <person name="Ramamoorthy G.K."/>
            <person name="Gryganskyi A."/>
            <person name="Culley D."/>
            <person name="Magnuson J.K."/>
            <person name="James T.Y."/>
            <person name="O'Malley M.A."/>
            <person name="Stajich J.E."/>
            <person name="Spatafora J.W."/>
            <person name="Visel A."/>
            <person name="Grigoriev I.V."/>
        </authorList>
    </citation>
    <scope>NUCLEOTIDE SEQUENCE [LARGE SCALE GENOMIC DNA]</scope>
    <source>
        <strain evidence="9 10">NRRL 3301</strain>
    </source>
</reference>
<dbReference type="OrthoDB" id="1068471at2759"/>
<dbReference type="GO" id="GO:0006397">
    <property type="term" value="P:mRNA processing"/>
    <property type="evidence" value="ECO:0007669"/>
    <property type="project" value="UniProtKB-KW"/>
</dbReference>
<keyword evidence="3" id="KW-0507">mRNA processing</keyword>
<dbReference type="PANTHER" id="PTHR44006:SF1">
    <property type="entry name" value="U5 SMALL NUCLEAR RIBONUCLEOPROTEIN 40 KDA PROTEIN"/>
    <property type="match status" value="1"/>
</dbReference>
<dbReference type="InterPro" id="IPR019775">
    <property type="entry name" value="WD40_repeat_CS"/>
</dbReference>
<dbReference type="PROSITE" id="PS50082">
    <property type="entry name" value="WD_REPEATS_2"/>
    <property type="match status" value="7"/>
</dbReference>
<dbReference type="Proteomes" id="UP000242146">
    <property type="component" value="Unassembled WGS sequence"/>
</dbReference>
<name>A0A1X2GEE9_9FUNG</name>
<evidence type="ECO:0000256" key="1">
    <source>
        <dbReference type="ARBA" id="ARBA00004123"/>
    </source>
</evidence>
<evidence type="ECO:0000256" key="8">
    <source>
        <dbReference type="SAM" id="MobiDB-lite"/>
    </source>
</evidence>
<organism evidence="9 10">
    <name type="scientific">Hesseltinella vesiculosa</name>
    <dbReference type="NCBI Taxonomy" id="101127"/>
    <lineage>
        <taxon>Eukaryota</taxon>
        <taxon>Fungi</taxon>
        <taxon>Fungi incertae sedis</taxon>
        <taxon>Mucoromycota</taxon>
        <taxon>Mucoromycotina</taxon>
        <taxon>Mucoromycetes</taxon>
        <taxon>Mucorales</taxon>
        <taxon>Cunninghamellaceae</taxon>
        <taxon>Hesseltinella</taxon>
    </lineage>
</organism>
<feature type="repeat" description="WD" evidence="7">
    <location>
        <begin position="323"/>
        <end position="361"/>
    </location>
</feature>
<feature type="repeat" description="WD" evidence="7">
    <location>
        <begin position="62"/>
        <end position="94"/>
    </location>
</feature>
<dbReference type="PROSITE" id="PS50294">
    <property type="entry name" value="WD_REPEATS_REGION"/>
    <property type="match status" value="6"/>
</dbReference>
<comment type="subcellular location">
    <subcellularLocation>
        <location evidence="1">Nucleus</location>
    </subcellularLocation>
</comment>
<keyword evidence="10" id="KW-1185">Reference proteome</keyword>
<keyword evidence="5" id="KW-0508">mRNA splicing</keyword>
<dbReference type="InterPro" id="IPR015943">
    <property type="entry name" value="WD40/YVTN_repeat-like_dom_sf"/>
</dbReference>
<feature type="repeat" description="WD" evidence="7">
    <location>
        <begin position="231"/>
        <end position="265"/>
    </location>
</feature>
<evidence type="ECO:0000256" key="2">
    <source>
        <dbReference type="ARBA" id="ARBA00022574"/>
    </source>
</evidence>
<feature type="repeat" description="WD" evidence="7">
    <location>
        <begin position="189"/>
        <end position="230"/>
    </location>
</feature>
<proteinExistence type="predicted"/>
<comment type="caution">
    <text evidence="9">The sequence shown here is derived from an EMBL/GenBank/DDBJ whole genome shotgun (WGS) entry which is preliminary data.</text>
</comment>
<gene>
    <name evidence="9" type="ORF">DM01DRAFT_1323835</name>
</gene>
<dbReference type="PROSITE" id="PS00678">
    <property type="entry name" value="WD_REPEATS_1"/>
    <property type="match status" value="2"/>
</dbReference>
<feature type="repeat" description="WD" evidence="7">
    <location>
        <begin position="105"/>
        <end position="146"/>
    </location>
</feature>
<dbReference type="InterPro" id="IPR020472">
    <property type="entry name" value="WD40_PAC1"/>
</dbReference>
<evidence type="ECO:0000313" key="9">
    <source>
        <dbReference type="EMBL" id="ORX51948.1"/>
    </source>
</evidence>
<dbReference type="Gene3D" id="2.130.10.10">
    <property type="entry name" value="YVTN repeat-like/Quinoprotein amine dehydrogenase"/>
    <property type="match status" value="1"/>
</dbReference>
<evidence type="ECO:0000313" key="10">
    <source>
        <dbReference type="Proteomes" id="UP000242146"/>
    </source>
</evidence>
<evidence type="ECO:0000256" key="6">
    <source>
        <dbReference type="ARBA" id="ARBA00023242"/>
    </source>
</evidence>
<dbReference type="InterPro" id="IPR001680">
    <property type="entry name" value="WD40_rpt"/>
</dbReference>
<protein>
    <submittedName>
        <fullName evidence="9">WD40 repeat-like protein</fullName>
    </submittedName>
</protein>
<dbReference type="Pfam" id="PF00400">
    <property type="entry name" value="WD40"/>
    <property type="match status" value="7"/>
</dbReference>
<feature type="region of interest" description="Disordered" evidence="8">
    <location>
        <begin position="1"/>
        <end position="27"/>
    </location>
</feature>
<dbReference type="InterPro" id="IPR052234">
    <property type="entry name" value="U5_snRNP_Component"/>
</dbReference>
<dbReference type="FunFam" id="2.130.10.10:FF:000229">
    <property type="entry name" value="Small nuclear ribonucleoprotein U5 subunit 40"/>
    <property type="match status" value="1"/>
</dbReference>
<dbReference type="PRINTS" id="PR00320">
    <property type="entry name" value="GPROTEINBRPT"/>
</dbReference>
<dbReference type="InterPro" id="IPR036322">
    <property type="entry name" value="WD40_repeat_dom_sf"/>
</dbReference>
<dbReference type="EMBL" id="MCGT01000019">
    <property type="protein sequence ID" value="ORX51948.1"/>
    <property type="molecule type" value="Genomic_DNA"/>
</dbReference>
<dbReference type="SMART" id="SM00320">
    <property type="entry name" value="WD40"/>
    <property type="match status" value="7"/>
</dbReference>
<dbReference type="GO" id="GO:0071014">
    <property type="term" value="C:post-mRNA release spliceosomal complex"/>
    <property type="evidence" value="ECO:0007669"/>
    <property type="project" value="EnsemblFungi"/>
</dbReference>
<dbReference type="CDD" id="cd00200">
    <property type="entry name" value="WD40"/>
    <property type="match status" value="1"/>
</dbReference>
<keyword evidence="6" id="KW-0539">Nucleus</keyword>
<evidence type="ECO:0000256" key="4">
    <source>
        <dbReference type="ARBA" id="ARBA00022737"/>
    </source>
</evidence>
<evidence type="ECO:0000256" key="5">
    <source>
        <dbReference type="ARBA" id="ARBA00023187"/>
    </source>
</evidence>